<reference evidence="1" key="1">
    <citation type="submission" date="2013-07" db="EMBL/GenBank/DDBJ databases">
        <title>The Genome Sequence of Cryptococcus dejecticola CBS10117.</title>
        <authorList>
            <consortium name="The Broad Institute Genome Sequencing Platform"/>
            <person name="Cuomo C."/>
            <person name="Litvintseva A."/>
            <person name="Chen Y."/>
            <person name="Heitman J."/>
            <person name="Sun S."/>
            <person name="Springer D."/>
            <person name="Dromer F."/>
            <person name="Young S.K."/>
            <person name="Zeng Q."/>
            <person name="Gargeya S."/>
            <person name="Fitzgerald M."/>
            <person name="Abouelleil A."/>
            <person name="Alvarado L."/>
            <person name="Berlin A.M."/>
            <person name="Chapman S.B."/>
            <person name="Dewar J."/>
            <person name="Goldberg J."/>
            <person name="Griggs A."/>
            <person name="Gujja S."/>
            <person name="Hansen M."/>
            <person name="Howarth C."/>
            <person name="Imamovic A."/>
            <person name="Larimer J."/>
            <person name="McCowan C."/>
            <person name="Murphy C."/>
            <person name="Pearson M."/>
            <person name="Priest M."/>
            <person name="Roberts A."/>
            <person name="Saif S."/>
            <person name="Shea T."/>
            <person name="Sykes S."/>
            <person name="Wortman J."/>
            <person name="Nusbaum C."/>
            <person name="Birren B."/>
        </authorList>
    </citation>
    <scope>NUCLEOTIDE SEQUENCE [LARGE SCALE GENOMIC DNA]</scope>
    <source>
        <strain evidence="1">CBS 10117</strain>
    </source>
</reference>
<reference evidence="2" key="3">
    <citation type="submission" date="2024-02" db="EMBL/GenBank/DDBJ databases">
        <title>Comparative genomics of Cryptococcus and Kwoniella reveals pathogenesis evolution and contrasting modes of karyotype evolution via chromosome fusion or intercentromeric recombination.</title>
        <authorList>
            <person name="Coelho M.A."/>
            <person name="David-Palma M."/>
            <person name="Shea T."/>
            <person name="Bowers K."/>
            <person name="McGinley-Smith S."/>
            <person name="Mohammad A.W."/>
            <person name="Gnirke A."/>
            <person name="Yurkov A.M."/>
            <person name="Nowrousian M."/>
            <person name="Sun S."/>
            <person name="Cuomo C.A."/>
            <person name="Heitman J."/>
        </authorList>
    </citation>
    <scope>NUCLEOTIDE SEQUENCE</scope>
    <source>
        <strain evidence="2">CBS 10117</strain>
    </source>
</reference>
<dbReference type="GeneID" id="28967598"/>
<sequence>MICRSTISPHCLNPASVIVKLSCYFRAYQVNFHSGWGTLEPLIDQQLGTRIQQNVTMHYDPQSSKGQCITFAAGTPRRSDEIAALEKGLWTLGIATYGAFREYTGSQFEKV</sequence>
<gene>
    <name evidence="1" type="ORF">I303_03899</name>
    <name evidence="2" type="ORF">I303_103880</name>
</gene>
<name>A0A1A6A7Z4_9TREE</name>
<keyword evidence="3" id="KW-1185">Reference proteome</keyword>
<evidence type="ECO:0000313" key="2">
    <source>
        <dbReference type="EMBL" id="WWC61299.1"/>
    </source>
</evidence>
<dbReference type="RefSeq" id="XP_018264021.1">
    <property type="nucleotide sequence ID" value="XM_018407213.1"/>
</dbReference>
<evidence type="ECO:0000313" key="1">
    <source>
        <dbReference type="EMBL" id="OBR86179.1"/>
    </source>
</evidence>
<dbReference type="Proteomes" id="UP000078595">
    <property type="component" value="Chromosome 4"/>
</dbReference>
<accession>A0A1A6A7Z4</accession>
<dbReference type="VEuPathDB" id="FungiDB:I303_03899"/>
<reference evidence="2" key="2">
    <citation type="submission" date="2013-07" db="EMBL/GenBank/DDBJ databases">
        <authorList>
            <consortium name="The Broad Institute Genome Sequencing Platform"/>
            <person name="Cuomo C."/>
            <person name="Litvintseva A."/>
            <person name="Chen Y."/>
            <person name="Heitman J."/>
            <person name="Sun S."/>
            <person name="Springer D."/>
            <person name="Dromer F."/>
            <person name="Young S.K."/>
            <person name="Zeng Q."/>
            <person name="Gargeya S."/>
            <person name="Fitzgerald M."/>
            <person name="Abouelleil A."/>
            <person name="Alvarado L."/>
            <person name="Berlin A.M."/>
            <person name="Chapman S.B."/>
            <person name="Dewar J."/>
            <person name="Goldberg J."/>
            <person name="Griggs A."/>
            <person name="Gujja S."/>
            <person name="Hansen M."/>
            <person name="Howarth C."/>
            <person name="Imamovic A."/>
            <person name="Larimer J."/>
            <person name="McCowan C."/>
            <person name="Murphy C."/>
            <person name="Pearson M."/>
            <person name="Priest M."/>
            <person name="Roberts A."/>
            <person name="Saif S."/>
            <person name="Shea T."/>
            <person name="Sykes S."/>
            <person name="Wortman J."/>
            <person name="Nusbaum C."/>
            <person name="Birren B."/>
        </authorList>
    </citation>
    <scope>NUCLEOTIDE SEQUENCE</scope>
    <source>
        <strain evidence="2">CBS 10117</strain>
    </source>
</reference>
<proteinExistence type="predicted"/>
<dbReference type="AlphaFoldDB" id="A0A1A6A7Z4"/>
<protein>
    <submittedName>
        <fullName evidence="1">Uncharacterized protein</fullName>
    </submittedName>
</protein>
<dbReference type="EMBL" id="CP144533">
    <property type="protein sequence ID" value="WWC61299.1"/>
    <property type="molecule type" value="Genomic_DNA"/>
</dbReference>
<dbReference type="EMBL" id="KI894030">
    <property type="protein sequence ID" value="OBR86179.1"/>
    <property type="molecule type" value="Genomic_DNA"/>
</dbReference>
<dbReference type="KEGG" id="kdj:28967598"/>
<evidence type="ECO:0000313" key="3">
    <source>
        <dbReference type="Proteomes" id="UP000078595"/>
    </source>
</evidence>
<organism evidence="1">
    <name type="scientific">Kwoniella dejecticola CBS 10117</name>
    <dbReference type="NCBI Taxonomy" id="1296121"/>
    <lineage>
        <taxon>Eukaryota</taxon>
        <taxon>Fungi</taxon>
        <taxon>Dikarya</taxon>
        <taxon>Basidiomycota</taxon>
        <taxon>Agaricomycotina</taxon>
        <taxon>Tremellomycetes</taxon>
        <taxon>Tremellales</taxon>
        <taxon>Cryptococcaceae</taxon>
        <taxon>Kwoniella</taxon>
    </lineage>
</organism>